<comment type="caution">
    <text evidence="4">The sequence shown here is derived from an EMBL/GenBank/DDBJ whole genome shotgun (WGS) entry which is preliminary data.</text>
</comment>
<dbReference type="RefSeq" id="WP_262688660.1">
    <property type="nucleotide sequence ID" value="NZ_JAOQIO010000124.1"/>
</dbReference>
<keyword evidence="1" id="KW-0175">Coiled coil</keyword>
<dbReference type="Proteomes" id="UP001652445">
    <property type="component" value="Unassembled WGS sequence"/>
</dbReference>
<accession>A0ABT2UTM5</accession>
<proteinExistence type="predicted"/>
<organism evidence="4 5">
    <name type="scientific">Paenibacillus baimaensis</name>
    <dbReference type="NCBI Taxonomy" id="2982185"/>
    <lineage>
        <taxon>Bacteria</taxon>
        <taxon>Bacillati</taxon>
        <taxon>Bacillota</taxon>
        <taxon>Bacilli</taxon>
        <taxon>Bacillales</taxon>
        <taxon>Paenibacillaceae</taxon>
        <taxon>Paenibacillus</taxon>
    </lineage>
</organism>
<protein>
    <recommendedName>
        <fullName evidence="6">Flp pilus-assembly TadG-like N-terminal domain-containing protein</fullName>
    </recommendedName>
</protein>
<evidence type="ECO:0008006" key="6">
    <source>
        <dbReference type="Google" id="ProtNLM"/>
    </source>
</evidence>
<name>A0ABT2UTM5_9BACL</name>
<keyword evidence="5" id="KW-1185">Reference proteome</keyword>
<sequence length="760" mass="85023">MKWLRRLIKEQRGAVSLYLILILVPMFLFCALLIDFSRIKVAEKEAENAVKTGVRSVLSAFSPQLHNYGLFALDQEQEKTEALFLKTVDGNLSGSIQAAHFQFIDHRLDKGDSSITSMYTLANHKVFKKQVLEEMKYRAPMIYALELADKFKKTGLATTMSQAQKFSKNAISIEKWIEDRDDKLDDAWDAWESIYHKAQTMHPFYKTQLSDLNKLSEKVGIHNVDEVRQSLNEAKTHLKNLEEQIKSIDKSIDSLVKAGAGAADSIRGLSESRNKLNEQLNEVFYKVSDLEQLLEDTIKYASLLTVLKLRSTSDLTALKSFLDKFETALNAAKTANDTLNAELSTIDSGSNGTPDYPADQVFQNIHRISRQELDDYGTQAASSVALFSGLQAQLGSIWLFDAQNYQNADRANESFWQKANDLFTQQSPKETARNKNRDSVKTSKREQRKKAQPYLDQITKAMGSCSLIQTSDPYKESYIRLQGDSSKGSVGYYQGYMMTNEQANMAQPVPDLDFKDADKANNSAMSLITSFQSILTDVRDEFYIDEYALSKFNYRTLGLEKDVSGSIKVSKEASQPGSHPLTNQEVEYLLYGGNSCLSNYSMAYGEMFAFRLAVGTAEALLEPHIQAMNAGSPLLMLLAAVAEGAVKAQLDMVKLVQGDAVPLAKKLGSLVTLTYKDYLRIFLLLHSRDKVLMSRMQALIQLNTGKDLQLSTTYVSGTAATSIRLWFLPGIMKMLGSTQLSPCEVTGNRCQLIRTGAMSY</sequence>
<evidence type="ECO:0000256" key="1">
    <source>
        <dbReference type="SAM" id="Coils"/>
    </source>
</evidence>
<feature type="transmembrane region" description="Helical" evidence="3">
    <location>
        <begin position="12"/>
        <end position="34"/>
    </location>
</feature>
<gene>
    <name evidence="4" type="ORF">OB236_38220</name>
</gene>
<feature type="coiled-coil region" evidence="1">
    <location>
        <begin position="224"/>
        <end position="258"/>
    </location>
</feature>
<dbReference type="EMBL" id="JAOQIO010000124">
    <property type="protein sequence ID" value="MCU6797978.1"/>
    <property type="molecule type" value="Genomic_DNA"/>
</dbReference>
<reference evidence="4 5" key="1">
    <citation type="submission" date="2022-09" db="EMBL/GenBank/DDBJ databases">
        <authorList>
            <person name="Han X.L."/>
            <person name="Wang Q."/>
            <person name="Lu T."/>
        </authorList>
    </citation>
    <scope>NUCLEOTIDE SEQUENCE [LARGE SCALE GENOMIC DNA]</scope>
    <source>
        <strain evidence="4 5">WQ 127069</strain>
    </source>
</reference>
<evidence type="ECO:0000313" key="4">
    <source>
        <dbReference type="EMBL" id="MCU6797978.1"/>
    </source>
</evidence>
<evidence type="ECO:0000256" key="2">
    <source>
        <dbReference type="SAM" id="MobiDB-lite"/>
    </source>
</evidence>
<feature type="region of interest" description="Disordered" evidence="2">
    <location>
        <begin position="423"/>
        <end position="453"/>
    </location>
</feature>
<keyword evidence="3" id="KW-0472">Membrane</keyword>
<keyword evidence="3" id="KW-0812">Transmembrane</keyword>
<feature type="compositionally biased region" description="Basic and acidic residues" evidence="2">
    <location>
        <begin position="430"/>
        <end position="445"/>
    </location>
</feature>
<keyword evidence="3" id="KW-1133">Transmembrane helix</keyword>
<dbReference type="Gene3D" id="1.20.58.60">
    <property type="match status" value="1"/>
</dbReference>
<evidence type="ECO:0000313" key="5">
    <source>
        <dbReference type="Proteomes" id="UP001652445"/>
    </source>
</evidence>
<evidence type="ECO:0000256" key="3">
    <source>
        <dbReference type="SAM" id="Phobius"/>
    </source>
</evidence>